<dbReference type="AlphaFoldDB" id="A0A7J7K0G4"/>
<keyword evidence="2" id="KW-1185">Reference proteome</keyword>
<name>A0A7J7K0G4_BUGNE</name>
<dbReference type="EMBL" id="VXIV02001602">
    <property type="protein sequence ID" value="KAF6031464.1"/>
    <property type="molecule type" value="Genomic_DNA"/>
</dbReference>
<sequence>MIINSIGYYKSKPLSELWREAKGKFTVYDLAISGNTLIVSSGEKKVLFLPDELSRYTFSYLNRYRFYYFHTYLLEYQQNTLLTYNHSYFQDLDVSGSCPARLSSCFQWMMMLGVTVEASQLKQQIICLT</sequence>
<protein>
    <submittedName>
        <fullName evidence="1">Uncharacterized protein</fullName>
    </submittedName>
</protein>
<proteinExistence type="predicted"/>
<comment type="caution">
    <text evidence="1">The sequence shown here is derived from an EMBL/GenBank/DDBJ whole genome shotgun (WGS) entry which is preliminary data.</text>
</comment>
<dbReference type="Proteomes" id="UP000593567">
    <property type="component" value="Unassembled WGS sequence"/>
</dbReference>
<evidence type="ECO:0000313" key="2">
    <source>
        <dbReference type="Proteomes" id="UP000593567"/>
    </source>
</evidence>
<gene>
    <name evidence="1" type="ORF">EB796_010237</name>
</gene>
<evidence type="ECO:0000313" key="1">
    <source>
        <dbReference type="EMBL" id="KAF6031464.1"/>
    </source>
</evidence>
<reference evidence="1" key="1">
    <citation type="submission" date="2020-06" db="EMBL/GenBank/DDBJ databases">
        <title>Draft genome of Bugula neritina, a colonial animal packing powerful symbionts and potential medicines.</title>
        <authorList>
            <person name="Rayko M."/>
        </authorList>
    </citation>
    <scope>NUCLEOTIDE SEQUENCE [LARGE SCALE GENOMIC DNA]</scope>
    <source>
        <strain evidence="1">Kwan_BN1</strain>
    </source>
</reference>
<organism evidence="1 2">
    <name type="scientific">Bugula neritina</name>
    <name type="common">Brown bryozoan</name>
    <name type="synonym">Sertularia neritina</name>
    <dbReference type="NCBI Taxonomy" id="10212"/>
    <lineage>
        <taxon>Eukaryota</taxon>
        <taxon>Metazoa</taxon>
        <taxon>Spiralia</taxon>
        <taxon>Lophotrochozoa</taxon>
        <taxon>Bryozoa</taxon>
        <taxon>Gymnolaemata</taxon>
        <taxon>Cheilostomatida</taxon>
        <taxon>Flustrina</taxon>
        <taxon>Buguloidea</taxon>
        <taxon>Bugulidae</taxon>
        <taxon>Bugula</taxon>
    </lineage>
</organism>
<accession>A0A7J7K0G4</accession>